<gene>
    <name evidence="1" type="ORF">H9L23_23255</name>
</gene>
<keyword evidence="2" id="KW-1185">Reference proteome</keyword>
<organism evidence="1 2">
    <name type="scientific">Pedobacter roseus</name>
    <dbReference type="NCBI Taxonomy" id="336820"/>
    <lineage>
        <taxon>Bacteria</taxon>
        <taxon>Pseudomonadati</taxon>
        <taxon>Bacteroidota</taxon>
        <taxon>Sphingobacteriia</taxon>
        <taxon>Sphingobacteriales</taxon>
        <taxon>Sphingobacteriaceae</taxon>
        <taxon>Pedobacter</taxon>
    </lineage>
</organism>
<evidence type="ECO:0000313" key="2">
    <source>
        <dbReference type="Proteomes" id="UP000515806"/>
    </source>
</evidence>
<protein>
    <submittedName>
        <fullName evidence="1">Uncharacterized protein</fullName>
    </submittedName>
</protein>
<dbReference type="EMBL" id="CP060723">
    <property type="protein sequence ID" value="QNN41978.1"/>
    <property type="molecule type" value="Genomic_DNA"/>
</dbReference>
<reference evidence="1 2" key="1">
    <citation type="submission" date="2020-08" db="EMBL/GenBank/DDBJ databases">
        <title>Genome sequence of Pedobacter roseus KACC 11594T.</title>
        <authorList>
            <person name="Hyun D.-W."/>
            <person name="Bae J.-W."/>
        </authorList>
    </citation>
    <scope>NUCLEOTIDE SEQUENCE [LARGE SCALE GENOMIC DNA]</scope>
    <source>
        <strain evidence="1 2">KACC 11594</strain>
    </source>
</reference>
<name>A0A7G9QF53_9SPHI</name>
<accession>A0A7G9QF53</accession>
<dbReference type="Proteomes" id="UP000515806">
    <property type="component" value="Chromosome"/>
</dbReference>
<evidence type="ECO:0000313" key="1">
    <source>
        <dbReference type="EMBL" id="QNN41978.1"/>
    </source>
</evidence>
<dbReference type="AlphaFoldDB" id="A0A7G9QF53"/>
<dbReference type="KEGG" id="proe:H9L23_23255"/>
<proteinExistence type="predicted"/>
<dbReference type="RefSeq" id="WP_187592542.1">
    <property type="nucleotide sequence ID" value="NZ_CP060723.1"/>
</dbReference>
<sequence length="97" mass="11241">MSNYIEQLKGDPSVNRLKDNQENSYGIRVLGRGESLFFQKNEKALICEIDAVNGVIYSKSIKNWEGEKKMGPEERNRIIALIDKYYKEIYNPNVVIL</sequence>